<organism evidence="1 2">
    <name type="scientific">Eiseniibacteriota bacterium</name>
    <dbReference type="NCBI Taxonomy" id="2212470"/>
    <lineage>
        <taxon>Bacteria</taxon>
        <taxon>Candidatus Eiseniibacteriota</taxon>
    </lineage>
</organism>
<evidence type="ECO:0000313" key="2">
    <source>
        <dbReference type="Proteomes" id="UP000319771"/>
    </source>
</evidence>
<sequence>MTVVDSDRTLPDLLEFARSCVERAGGVVDAPVPGRLDVLLPSALEAVAGGRSWLSLAVGDDAAGEDAEPATLGSPFMDTLIAFAARRGTVASGYLPSGRLKRKGLREEAERTLRFSNCRTRYQEDEAEVLLSGTAQFDFKVTFLSEARRERVYVVPVSLFSGHVDLGLAAQLPELSVAESADPPLPEVPRVSVETAYETARRALRHLVTEDAARQQVRVQKRFAVEFARISEYYAQAIEGLERRRDRERRRAAAVVGREGAGPHEAAAVDDAARTDGFAPKLDAAHRERERKLRELGETYGIRTRARLASVRCLWQPKVFFKLLLDRGSVTRTLILAYDGLQERLEPPGCESCRQPTTRLRASSAAQLLCPTCSGEEAAATRP</sequence>
<evidence type="ECO:0000313" key="1">
    <source>
        <dbReference type="EMBL" id="TMQ69892.1"/>
    </source>
</evidence>
<dbReference type="EMBL" id="VBPB01000269">
    <property type="protein sequence ID" value="TMQ69892.1"/>
    <property type="molecule type" value="Genomic_DNA"/>
</dbReference>
<dbReference type="AlphaFoldDB" id="A0A538U1Y4"/>
<dbReference type="Proteomes" id="UP000319771">
    <property type="component" value="Unassembled WGS sequence"/>
</dbReference>
<name>A0A538U1Y4_UNCEI</name>
<protein>
    <submittedName>
        <fullName evidence="1">Uncharacterized protein</fullName>
    </submittedName>
</protein>
<comment type="caution">
    <text evidence="1">The sequence shown here is derived from an EMBL/GenBank/DDBJ whole genome shotgun (WGS) entry which is preliminary data.</text>
</comment>
<gene>
    <name evidence="1" type="ORF">E6K81_13895</name>
</gene>
<proteinExistence type="predicted"/>
<reference evidence="1 2" key="1">
    <citation type="journal article" date="2019" name="Nat. Microbiol.">
        <title>Mediterranean grassland soil C-N compound turnover is dependent on rainfall and depth, and is mediated by genomically divergent microorganisms.</title>
        <authorList>
            <person name="Diamond S."/>
            <person name="Andeer P.F."/>
            <person name="Li Z."/>
            <person name="Crits-Christoph A."/>
            <person name="Burstein D."/>
            <person name="Anantharaman K."/>
            <person name="Lane K.R."/>
            <person name="Thomas B.C."/>
            <person name="Pan C."/>
            <person name="Northen T.R."/>
            <person name="Banfield J.F."/>
        </authorList>
    </citation>
    <scope>NUCLEOTIDE SEQUENCE [LARGE SCALE GENOMIC DNA]</scope>
    <source>
        <strain evidence="1">WS_11</strain>
    </source>
</reference>
<accession>A0A538U1Y4</accession>